<evidence type="ECO:0000313" key="2">
    <source>
        <dbReference type="Proteomes" id="UP000324222"/>
    </source>
</evidence>
<accession>A0A5B7CH42</accession>
<evidence type="ECO:0000313" key="1">
    <source>
        <dbReference type="EMBL" id="MPC08640.1"/>
    </source>
</evidence>
<dbReference type="Proteomes" id="UP000324222">
    <property type="component" value="Unassembled WGS sequence"/>
</dbReference>
<comment type="caution">
    <text evidence="1">The sequence shown here is derived from an EMBL/GenBank/DDBJ whole genome shotgun (WGS) entry which is preliminary data.</text>
</comment>
<name>A0A5B7CH42_PORTR</name>
<organism evidence="1 2">
    <name type="scientific">Portunus trituberculatus</name>
    <name type="common">Swimming crab</name>
    <name type="synonym">Neptunus trituberculatus</name>
    <dbReference type="NCBI Taxonomy" id="210409"/>
    <lineage>
        <taxon>Eukaryota</taxon>
        <taxon>Metazoa</taxon>
        <taxon>Ecdysozoa</taxon>
        <taxon>Arthropoda</taxon>
        <taxon>Crustacea</taxon>
        <taxon>Multicrustacea</taxon>
        <taxon>Malacostraca</taxon>
        <taxon>Eumalacostraca</taxon>
        <taxon>Eucarida</taxon>
        <taxon>Decapoda</taxon>
        <taxon>Pleocyemata</taxon>
        <taxon>Brachyura</taxon>
        <taxon>Eubrachyura</taxon>
        <taxon>Portunoidea</taxon>
        <taxon>Portunidae</taxon>
        <taxon>Portuninae</taxon>
        <taxon>Portunus</taxon>
    </lineage>
</organism>
<dbReference type="EMBL" id="VSRR010000038">
    <property type="protein sequence ID" value="MPC08640.1"/>
    <property type="molecule type" value="Genomic_DNA"/>
</dbReference>
<proteinExistence type="predicted"/>
<sequence>MSHQAYSLAVKYGLCQQGGDRHLILAIDVRRNILTHLSSVTALRPPHTAPAPPNFKTGSGGPGGFVGFVGGWCGVFHLAPRVLPPASRKTFDTESRKPPCNIGTVISSCQNQWSHVSTVISSAYSPTQLLMSFVVPPMKRLAHRVT</sequence>
<dbReference type="AlphaFoldDB" id="A0A5B7CH42"/>
<protein>
    <submittedName>
        <fullName evidence="1">Uncharacterized protein</fullName>
    </submittedName>
</protein>
<reference evidence="1 2" key="1">
    <citation type="submission" date="2019-05" db="EMBL/GenBank/DDBJ databases">
        <title>Another draft genome of Portunus trituberculatus and its Hox gene families provides insights of decapod evolution.</title>
        <authorList>
            <person name="Jeong J.-H."/>
            <person name="Song I."/>
            <person name="Kim S."/>
            <person name="Choi T."/>
            <person name="Kim D."/>
            <person name="Ryu S."/>
            <person name="Kim W."/>
        </authorList>
    </citation>
    <scope>NUCLEOTIDE SEQUENCE [LARGE SCALE GENOMIC DNA]</scope>
    <source>
        <tissue evidence="1">Muscle</tissue>
    </source>
</reference>
<keyword evidence="2" id="KW-1185">Reference proteome</keyword>
<gene>
    <name evidence="1" type="ORF">E2C01_001230</name>
</gene>